<evidence type="ECO:0000313" key="9">
    <source>
        <dbReference type="EMBL" id="SHE47131.1"/>
    </source>
</evidence>
<dbReference type="AlphaFoldDB" id="A0A1M4TRN2"/>
<comment type="similarity">
    <text evidence="2">Belongs to the peptidase S54 family.</text>
</comment>
<evidence type="ECO:0000256" key="6">
    <source>
        <dbReference type="ARBA" id="ARBA00023136"/>
    </source>
</evidence>
<gene>
    <name evidence="9" type="ORF">SAMN04488522_101293</name>
</gene>
<comment type="subcellular location">
    <subcellularLocation>
        <location evidence="1">Membrane</location>
        <topology evidence="1">Multi-pass membrane protein</topology>
    </subcellularLocation>
</comment>
<evidence type="ECO:0000259" key="8">
    <source>
        <dbReference type="Pfam" id="PF01694"/>
    </source>
</evidence>
<feature type="transmembrane region" description="Helical" evidence="7">
    <location>
        <begin position="222"/>
        <end position="242"/>
    </location>
</feature>
<feature type="transmembrane region" description="Helical" evidence="7">
    <location>
        <begin position="254"/>
        <end position="272"/>
    </location>
</feature>
<evidence type="ECO:0000256" key="5">
    <source>
        <dbReference type="ARBA" id="ARBA00022989"/>
    </source>
</evidence>
<evidence type="ECO:0000256" key="7">
    <source>
        <dbReference type="SAM" id="Phobius"/>
    </source>
</evidence>
<keyword evidence="6 7" id="KW-0472">Membrane</keyword>
<dbReference type="InterPro" id="IPR022764">
    <property type="entry name" value="Peptidase_S54_rhomboid_dom"/>
</dbReference>
<keyword evidence="9" id="KW-0645">Protease</keyword>
<dbReference type="InterPro" id="IPR035952">
    <property type="entry name" value="Rhomboid-like_sf"/>
</dbReference>
<keyword evidence="5 7" id="KW-1133">Transmembrane helix</keyword>
<dbReference type="Proteomes" id="UP000184287">
    <property type="component" value="Unassembled WGS sequence"/>
</dbReference>
<evidence type="ECO:0000256" key="2">
    <source>
        <dbReference type="ARBA" id="ARBA00009045"/>
    </source>
</evidence>
<dbReference type="InterPro" id="IPR050925">
    <property type="entry name" value="Rhomboid_protease_S54"/>
</dbReference>
<dbReference type="GO" id="GO:0004252">
    <property type="term" value="F:serine-type endopeptidase activity"/>
    <property type="evidence" value="ECO:0007669"/>
    <property type="project" value="InterPro"/>
</dbReference>
<dbReference type="GO" id="GO:0016020">
    <property type="term" value="C:membrane"/>
    <property type="evidence" value="ECO:0007669"/>
    <property type="project" value="UniProtKB-SubCell"/>
</dbReference>
<name>A0A1M4TRN2_9SPHI</name>
<dbReference type="Pfam" id="PF01694">
    <property type="entry name" value="Rhomboid"/>
    <property type="match status" value="1"/>
</dbReference>
<proteinExistence type="inferred from homology"/>
<evidence type="ECO:0000256" key="3">
    <source>
        <dbReference type="ARBA" id="ARBA00022692"/>
    </source>
</evidence>
<keyword evidence="4" id="KW-0378">Hydrolase</keyword>
<feature type="transmembrane region" description="Helical" evidence="7">
    <location>
        <begin position="363"/>
        <end position="383"/>
    </location>
</feature>
<dbReference type="SUPFAM" id="SSF144091">
    <property type="entry name" value="Rhomboid-like"/>
    <property type="match status" value="1"/>
</dbReference>
<reference evidence="10" key="1">
    <citation type="submission" date="2016-11" db="EMBL/GenBank/DDBJ databases">
        <authorList>
            <person name="Varghese N."/>
            <person name="Submissions S."/>
        </authorList>
    </citation>
    <scope>NUCLEOTIDE SEQUENCE [LARGE SCALE GENOMIC DNA]</scope>
    <source>
        <strain evidence="10">DSM 16990</strain>
    </source>
</reference>
<feature type="transmembrane region" description="Helical" evidence="7">
    <location>
        <begin position="278"/>
        <end position="296"/>
    </location>
</feature>
<dbReference type="Gene3D" id="1.20.1540.10">
    <property type="entry name" value="Rhomboid-like"/>
    <property type="match status" value="1"/>
</dbReference>
<feature type="transmembrane region" description="Helical" evidence="7">
    <location>
        <begin position="331"/>
        <end position="351"/>
    </location>
</feature>
<feature type="transmembrane region" description="Helical" evidence="7">
    <location>
        <begin position="308"/>
        <end position="325"/>
    </location>
</feature>
<feature type="domain" description="Peptidase S54 rhomboid" evidence="8">
    <location>
        <begin position="212"/>
        <end position="349"/>
    </location>
</feature>
<dbReference type="GO" id="GO:0006508">
    <property type="term" value="P:proteolysis"/>
    <property type="evidence" value="ECO:0007669"/>
    <property type="project" value="UniProtKB-KW"/>
</dbReference>
<dbReference type="PANTHER" id="PTHR43731">
    <property type="entry name" value="RHOMBOID PROTEASE"/>
    <property type="match status" value="1"/>
</dbReference>
<evidence type="ECO:0000313" key="10">
    <source>
        <dbReference type="Proteomes" id="UP000184287"/>
    </source>
</evidence>
<organism evidence="9 10">
    <name type="scientific">Pedobacter caeni</name>
    <dbReference type="NCBI Taxonomy" id="288992"/>
    <lineage>
        <taxon>Bacteria</taxon>
        <taxon>Pseudomonadati</taxon>
        <taxon>Bacteroidota</taxon>
        <taxon>Sphingobacteriia</taxon>
        <taxon>Sphingobacteriales</taxon>
        <taxon>Sphingobacteriaceae</taxon>
        <taxon>Pedobacter</taxon>
    </lineage>
</organism>
<dbReference type="PANTHER" id="PTHR43731:SF14">
    <property type="entry name" value="PRESENILIN-ASSOCIATED RHOMBOID-LIKE PROTEIN, MITOCHONDRIAL"/>
    <property type="match status" value="1"/>
</dbReference>
<sequence length="503" mass="56932">MNKTVFDCYVWLEDSGYYMGKFVQELQTDGLTNKQTLVIAFETVNELGWRIRFTSDAGVIAYTENGEYSWNGEVTVKLLEGVISVQCVTISNLTVDYGKCEQAVVQYHAAFEKMKTALTDDEIQQKYKRYKKDFIPPYEDTLKPDTRPKFHLFNGFQSYFVPANAYFVTPILVGSNIIIFIMMVCTGVSFFEPDAQSMIAWGANSTIATLDGQWWRLLSNCFLHFGFIHLLLNMYALFYVGFLLEPFLGRSKFIIAYLLTGIAASALSLWWHDYTVSAGASGAIFGLYGVFIAILCTNHIEPSMRKGLLINIGIFVIYNLVYGNLKSGIDNAAHVGGLLSGLLIGFLYLPALKKADNRMLNQLTLSTIAIVTIACSAFGYISMSKSDRFVYQKQMQVFYAIETDALKVFKDFDDKPAEAQLSGLKTSIGDWSKGLELIKQSDKLTLPEKTHKKNALLIRYCRLRIQSYEMMSLDIQRGEHGEQERLQLINEQIKSVIKQLSKR</sequence>
<keyword evidence="10" id="KW-1185">Reference proteome</keyword>
<keyword evidence="3 7" id="KW-0812">Transmembrane</keyword>
<evidence type="ECO:0000256" key="1">
    <source>
        <dbReference type="ARBA" id="ARBA00004141"/>
    </source>
</evidence>
<evidence type="ECO:0000256" key="4">
    <source>
        <dbReference type="ARBA" id="ARBA00022801"/>
    </source>
</evidence>
<protein>
    <submittedName>
        <fullName evidence="9">Rhomboid protease GluP</fullName>
    </submittedName>
</protein>
<feature type="transmembrane region" description="Helical" evidence="7">
    <location>
        <begin position="165"/>
        <end position="191"/>
    </location>
</feature>
<accession>A0A1M4TRN2</accession>
<dbReference type="EMBL" id="FQUQ01000001">
    <property type="protein sequence ID" value="SHE47131.1"/>
    <property type="molecule type" value="Genomic_DNA"/>
</dbReference>